<dbReference type="GO" id="GO:0046416">
    <property type="term" value="P:D-amino acid metabolic process"/>
    <property type="evidence" value="ECO:0007669"/>
    <property type="project" value="InterPro"/>
</dbReference>
<dbReference type="Pfam" id="PF01266">
    <property type="entry name" value="DAO"/>
    <property type="match status" value="1"/>
</dbReference>
<evidence type="ECO:0000256" key="8">
    <source>
        <dbReference type="ARBA" id="ARBA00049547"/>
    </source>
</evidence>
<name>A0A926JC23_9RHOB</name>
<protein>
    <recommendedName>
        <fullName evidence="7">D-amino-acid oxidase</fullName>
        <ecNumber evidence="6">1.4.3.3</ecNumber>
    </recommendedName>
</protein>
<dbReference type="PANTHER" id="PTHR11530">
    <property type="entry name" value="D-AMINO ACID OXIDASE"/>
    <property type="match status" value="1"/>
</dbReference>
<dbReference type="GO" id="GO:0071949">
    <property type="term" value="F:FAD binding"/>
    <property type="evidence" value="ECO:0007669"/>
    <property type="project" value="InterPro"/>
</dbReference>
<evidence type="ECO:0000256" key="5">
    <source>
        <dbReference type="ARBA" id="ARBA00023002"/>
    </source>
</evidence>
<keyword evidence="11" id="KW-1185">Reference proteome</keyword>
<keyword evidence="5" id="KW-0560">Oxidoreductase</keyword>
<dbReference type="InterPro" id="IPR023209">
    <property type="entry name" value="DAO"/>
</dbReference>
<comment type="caution">
    <text evidence="10">The sequence shown here is derived from an EMBL/GenBank/DDBJ whole genome shotgun (WGS) entry which is preliminary data.</text>
</comment>
<dbReference type="GO" id="GO:0003884">
    <property type="term" value="F:D-amino-acid oxidase activity"/>
    <property type="evidence" value="ECO:0007669"/>
    <property type="project" value="UniProtKB-EC"/>
</dbReference>
<dbReference type="AlphaFoldDB" id="A0A926JC23"/>
<dbReference type="Gene3D" id="3.50.50.60">
    <property type="entry name" value="FAD/NAD(P)-binding domain"/>
    <property type="match status" value="2"/>
</dbReference>
<dbReference type="RefSeq" id="WP_187791786.1">
    <property type="nucleotide sequence ID" value="NZ_JACOQL010000001.1"/>
</dbReference>
<dbReference type="PANTHER" id="PTHR11530:SF11">
    <property type="entry name" value="D-ASPARTATE OXIDASE"/>
    <property type="match status" value="1"/>
</dbReference>
<keyword evidence="4" id="KW-0274">FAD</keyword>
<sequence length="327" mass="35904">MSDVISVLGAGVAGLTIATELVRRGAKVQLIDPNGGPGAHNCSWWAGGMLAPFCEGETAEEPVVRLGQKAVTWWEKAGADVTRRGSLVVALGRDRGELDRFARRTTGYQRLSRDWLTQIEPSLADRHDHALFFDTEAHIAPRQALSVLENSLSQAGVTIEKSAPRGRIIDCRGLSARDQLPDLRGVRGEMALLHAPDVQISRPVRLLHPRHPIYIVPRGDGIYMLGATQIESHDRGPARLRSVVELLNAVYALDPAFAEARVLEIGADARPAFPDNLPRIRKRDGRIFINGLFRHGFLLAPALAQMAADLALDNKKPEVMDEDHGEW</sequence>
<dbReference type="Gene3D" id="3.30.9.10">
    <property type="entry name" value="D-Amino Acid Oxidase, subunit A, domain 2"/>
    <property type="match status" value="2"/>
</dbReference>
<feature type="domain" description="FAD dependent oxidoreductase" evidence="9">
    <location>
        <begin position="7"/>
        <end position="310"/>
    </location>
</feature>
<comment type="catalytic activity">
    <reaction evidence="8">
        <text>a D-alpha-amino acid + O2 + H2O = a 2-oxocarboxylate + H2O2 + NH4(+)</text>
        <dbReference type="Rhea" id="RHEA:21816"/>
        <dbReference type="ChEBI" id="CHEBI:15377"/>
        <dbReference type="ChEBI" id="CHEBI:15379"/>
        <dbReference type="ChEBI" id="CHEBI:16240"/>
        <dbReference type="ChEBI" id="CHEBI:28938"/>
        <dbReference type="ChEBI" id="CHEBI:35179"/>
        <dbReference type="ChEBI" id="CHEBI:59871"/>
        <dbReference type="EC" id="1.4.3.3"/>
    </reaction>
    <physiologicalReaction direction="left-to-right" evidence="8">
        <dbReference type="Rhea" id="RHEA:21817"/>
    </physiologicalReaction>
</comment>
<proteinExistence type="inferred from homology"/>
<evidence type="ECO:0000256" key="4">
    <source>
        <dbReference type="ARBA" id="ARBA00022827"/>
    </source>
</evidence>
<evidence type="ECO:0000256" key="2">
    <source>
        <dbReference type="ARBA" id="ARBA00006730"/>
    </source>
</evidence>
<dbReference type="InterPro" id="IPR036188">
    <property type="entry name" value="FAD/NAD-bd_sf"/>
</dbReference>
<gene>
    <name evidence="10" type="ORF">H4P12_01315</name>
</gene>
<comment type="similarity">
    <text evidence="2">Belongs to the DAMOX/DASOX family.</text>
</comment>
<organism evidence="10 11">
    <name type="scientific">Paracoccus amoyensis</name>
    <dbReference type="NCBI Taxonomy" id="2760093"/>
    <lineage>
        <taxon>Bacteria</taxon>
        <taxon>Pseudomonadati</taxon>
        <taxon>Pseudomonadota</taxon>
        <taxon>Alphaproteobacteria</taxon>
        <taxon>Rhodobacterales</taxon>
        <taxon>Paracoccaceae</taxon>
        <taxon>Paracoccus</taxon>
    </lineage>
</organism>
<evidence type="ECO:0000313" key="10">
    <source>
        <dbReference type="EMBL" id="MBC9245378.1"/>
    </source>
</evidence>
<evidence type="ECO:0000256" key="7">
    <source>
        <dbReference type="ARBA" id="ARBA00039751"/>
    </source>
</evidence>
<evidence type="ECO:0000256" key="1">
    <source>
        <dbReference type="ARBA" id="ARBA00001974"/>
    </source>
</evidence>
<evidence type="ECO:0000256" key="6">
    <source>
        <dbReference type="ARBA" id="ARBA00039101"/>
    </source>
</evidence>
<dbReference type="SUPFAM" id="SSF51905">
    <property type="entry name" value="FAD/NAD(P)-binding domain"/>
    <property type="match status" value="1"/>
</dbReference>
<dbReference type="SUPFAM" id="SSF54373">
    <property type="entry name" value="FAD-linked reductases, C-terminal domain"/>
    <property type="match status" value="1"/>
</dbReference>
<evidence type="ECO:0000259" key="9">
    <source>
        <dbReference type="Pfam" id="PF01266"/>
    </source>
</evidence>
<keyword evidence="3" id="KW-0285">Flavoprotein</keyword>
<evidence type="ECO:0000256" key="3">
    <source>
        <dbReference type="ARBA" id="ARBA00022630"/>
    </source>
</evidence>
<dbReference type="Proteomes" id="UP000608594">
    <property type="component" value="Unassembled WGS sequence"/>
</dbReference>
<reference evidence="10" key="1">
    <citation type="submission" date="2020-08" db="EMBL/GenBank/DDBJ databases">
        <title>Paracoccus amoyensis sp. nov., isolated from the surface seawater at coast of Xiamen, Fujian.</title>
        <authorList>
            <person name="Lyu L."/>
        </authorList>
    </citation>
    <scope>NUCLEOTIDE SEQUENCE</scope>
    <source>
        <strain evidence="10">11-3</strain>
    </source>
</reference>
<comment type="cofactor">
    <cofactor evidence="1">
        <name>FAD</name>
        <dbReference type="ChEBI" id="CHEBI:57692"/>
    </cofactor>
</comment>
<evidence type="ECO:0000313" key="11">
    <source>
        <dbReference type="Proteomes" id="UP000608594"/>
    </source>
</evidence>
<dbReference type="EMBL" id="JACOQL010000001">
    <property type="protein sequence ID" value="MBC9245378.1"/>
    <property type="molecule type" value="Genomic_DNA"/>
</dbReference>
<accession>A0A926JC23</accession>
<dbReference type="InterPro" id="IPR006076">
    <property type="entry name" value="FAD-dep_OxRdtase"/>
</dbReference>
<dbReference type="EC" id="1.4.3.3" evidence="6"/>